<comment type="cofactor">
    <cofactor evidence="1">
        <name>L-ascorbate</name>
        <dbReference type="ChEBI" id="CHEBI:38290"/>
    </cofactor>
</comment>
<sequence>MTAKQDIIPDQDALKRAGEEVRTRLAADPGAYKVDTDKAEIFAFGDFLTSAECVRLCMMIDATAKPSTLHEQDYSSGFRTSYSGDLDPYDPFVMGISRRIDDLLGLNPEWGETIQGQRYLPGQQFKPHNDWFYTTEKYWELERKRGGQRSWTAMAFLNDVEEGGETHFTNVGIKIQPRPGVLMVWNNALPDGTPNEDTIHAGTPVVKGIKYVITKWYRTRKWR</sequence>
<evidence type="ECO:0000313" key="8">
    <source>
        <dbReference type="EMBL" id="MEE1877576.1"/>
    </source>
</evidence>
<evidence type="ECO:0000313" key="9">
    <source>
        <dbReference type="Proteomes" id="UP001343492"/>
    </source>
</evidence>
<evidence type="ECO:0000256" key="1">
    <source>
        <dbReference type="ARBA" id="ARBA00001961"/>
    </source>
</evidence>
<evidence type="ECO:0000256" key="6">
    <source>
        <dbReference type="ARBA" id="ARBA00023004"/>
    </source>
</evidence>
<keyword evidence="4" id="KW-0223">Dioxygenase</keyword>
<dbReference type="PANTHER" id="PTHR10869">
    <property type="entry name" value="PROLYL 4-HYDROXYLASE ALPHA SUBUNIT"/>
    <property type="match status" value="1"/>
</dbReference>
<dbReference type="Gene3D" id="2.60.120.620">
    <property type="entry name" value="q2cbj1_9rhob like domain"/>
    <property type="match status" value="1"/>
</dbReference>
<evidence type="ECO:0000256" key="3">
    <source>
        <dbReference type="ARBA" id="ARBA00022896"/>
    </source>
</evidence>
<dbReference type="Proteomes" id="UP001343492">
    <property type="component" value="Unassembled WGS sequence"/>
</dbReference>
<keyword evidence="3" id="KW-0847">Vitamin C</keyword>
<keyword evidence="6" id="KW-0408">Iron</keyword>
<proteinExistence type="predicted"/>
<dbReference type="InterPro" id="IPR006620">
    <property type="entry name" value="Pro_4_hyd_alph"/>
</dbReference>
<gene>
    <name evidence="8" type="ORF">VRS74_07775</name>
</gene>
<reference evidence="8 9" key="1">
    <citation type="submission" date="2024-01" db="EMBL/GenBank/DDBJ databases">
        <title>The genome sequence of Erythrobacteraceae sp. strain 1XM1-14.</title>
        <authorList>
            <person name="Liu Y."/>
        </authorList>
    </citation>
    <scope>NUCLEOTIDE SEQUENCE [LARGE SCALE GENOMIC DNA]</scope>
    <source>
        <strain evidence="8 9">1XM1-14</strain>
    </source>
</reference>
<dbReference type="InterPro" id="IPR045054">
    <property type="entry name" value="P4HA-like"/>
</dbReference>
<keyword evidence="5 8" id="KW-0560">Oxidoreductase</keyword>
<evidence type="ECO:0000256" key="5">
    <source>
        <dbReference type="ARBA" id="ARBA00023002"/>
    </source>
</evidence>
<name>A0ABU7GH77_9SPHN</name>
<dbReference type="EMBL" id="JAZDQV010000006">
    <property type="protein sequence ID" value="MEE1877576.1"/>
    <property type="molecule type" value="Genomic_DNA"/>
</dbReference>
<dbReference type="SMART" id="SM00702">
    <property type="entry name" value="P4Hc"/>
    <property type="match status" value="1"/>
</dbReference>
<dbReference type="EC" id="1.14.11.-" evidence="8"/>
<evidence type="ECO:0000256" key="2">
    <source>
        <dbReference type="ARBA" id="ARBA00022723"/>
    </source>
</evidence>
<organism evidence="8 9">
    <name type="scientific">Altererythrobacter litoralis</name>
    <dbReference type="NCBI Taxonomy" id="3113904"/>
    <lineage>
        <taxon>Bacteria</taxon>
        <taxon>Pseudomonadati</taxon>
        <taxon>Pseudomonadota</taxon>
        <taxon>Alphaproteobacteria</taxon>
        <taxon>Sphingomonadales</taxon>
        <taxon>Erythrobacteraceae</taxon>
        <taxon>Altererythrobacter</taxon>
    </lineage>
</organism>
<dbReference type="RefSeq" id="WP_354144675.1">
    <property type="nucleotide sequence ID" value="NZ_JAZDQV010000006.1"/>
</dbReference>
<keyword evidence="9" id="KW-1185">Reference proteome</keyword>
<dbReference type="PANTHER" id="PTHR10869:SF246">
    <property type="entry name" value="TRANSMEMBRANE PROLYL 4-HYDROXYLASE"/>
    <property type="match status" value="1"/>
</dbReference>
<dbReference type="InterPro" id="IPR005123">
    <property type="entry name" value="Oxoglu/Fe-dep_dioxygenase_dom"/>
</dbReference>
<feature type="domain" description="Fe2OG dioxygenase" evidence="7">
    <location>
        <begin position="110"/>
        <end position="219"/>
    </location>
</feature>
<dbReference type="GO" id="GO:0016491">
    <property type="term" value="F:oxidoreductase activity"/>
    <property type="evidence" value="ECO:0007669"/>
    <property type="project" value="UniProtKB-KW"/>
</dbReference>
<evidence type="ECO:0000256" key="4">
    <source>
        <dbReference type="ARBA" id="ARBA00022964"/>
    </source>
</evidence>
<keyword evidence="2" id="KW-0479">Metal-binding</keyword>
<dbReference type="PROSITE" id="PS51471">
    <property type="entry name" value="FE2OG_OXY"/>
    <property type="match status" value="1"/>
</dbReference>
<protein>
    <submittedName>
        <fullName evidence="8">2OG-Fe(II) oxygenase</fullName>
        <ecNumber evidence="8">1.14.11.-</ecNumber>
    </submittedName>
</protein>
<dbReference type="InterPro" id="IPR044862">
    <property type="entry name" value="Pro_4_hyd_alph_FE2OG_OXY"/>
</dbReference>
<comment type="caution">
    <text evidence="8">The sequence shown here is derived from an EMBL/GenBank/DDBJ whole genome shotgun (WGS) entry which is preliminary data.</text>
</comment>
<accession>A0ABU7GH77</accession>
<dbReference type="Pfam" id="PF13640">
    <property type="entry name" value="2OG-FeII_Oxy_3"/>
    <property type="match status" value="1"/>
</dbReference>
<evidence type="ECO:0000259" key="7">
    <source>
        <dbReference type="PROSITE" id="PS51471"/>
    </source>
</evidence>